<name>A0AAV7DYY6_ARIFI</name>
<accession>A0AAV7DYY6</accession>
<sequence length="220" mass="24741">MKSIHSFDRHHHLGGVSKEELETLIILLESKVEWLEKHLAKLEESVKGLQRQLHALVAIKEETIERRLVQSPEKLIHLPRRQEARPPPQMGECAGCSPPGDHDRIQKLAVAARELYEGWATTPEEPEMGTEYSGCSPPGDHRTQKLAVAARELYEGWAMTPDASEASEALHPARTSQLRELAFDDDDFGSGRRQRPRSSGKTMLLPRLRFGGACFKPRAN</sequence>
<evidence type="ECO:0000313" key="3">
    <source>
        <dbReference type="EMBL" id="KAG9441381.1"/>
    </source>
</evidence>
<evidence type="ECO:0000256" key="1">
    <source>
        <dbReference type="SAM" id="Coils"/>
    </source>
</evidence>
<comment type="caution">
    <text evidence="3">The sequence shown here is derived from an EMBL/GenBank/DDBJ whole genome shotgun (WGS) entry which is preliminary data.</text>
</comment>
<feature type="region of interest" description="Disordered" evidence="2">
    <location>
        <begin position="181"/>
        <end position="204"/>
    </location>
</feature>
<feature type="coiled-coil region" evidence="1">
    <location>
        <begin position="25"/>
        <end position="59"/>
    </location>
</feature>
<gene>
    <name evidence="3" type="ORF">H6P81_017235</name>
</gene>
<protein>
    <submittedName>
        <fullName evidence="3">Uncharacterized protein</fullName>
    </submittedName>
</protein>
<dbReference type="Proteomes" id="UP000825729">
    <property type="component" value="Unassembled WGS sequence"/>
</dbReference>
<evidence type="ECO:0000313" key="4">
    <source>
        <dbReference type="Proteomes" id="UP000825729"/>
    </source>
</evidence>
<dbReference type="AlphaFoldDB" id="A0AAV7DYY6"/>
<dbReference type="EMBL" id="JAINDJ010000007">
    <property type="protein sequence ID" value="KAG9441381.1"/>
    <property type="molecule type" value="Genomic_DNA"/>
</dbReference>
<keyword evidence="1" id="KW-0175">Coiled coil</keyword>
<keyword evidence="4" id="KW-1185">Reference proteome</keyword>
<evidence type="ECO:0000256" key="2">
    <source>
        <dbReference type="SAM" id="MobiDB-lite"/>
    </source>
</evidence>
<organism evidence="3 4">
    <name type="scientific">Aristolochia fimbriata</name>
    <name type="common">White veined hardy Dutchman's pipe vine</name>
    <dbReference type="NCBI Taxonomy" id="158543"/>
    <lineage>
        <taxon>Eukaryota</taxon>
        <taxon>Viridiplantae</taxon>
        <taxon>Streptophyta</taxon>
        <taxon>Embryophyta</taxon>
        <taxon>Tracheophyta</taxon>
        <taxon>Spermatophyta</taxon>
        <taxon>Magnoliopsida</taxon>
        <taxon>Magnoliidae</taxon>
        <taxon>Piperales</taxon>
        <taxon>Aristolochiaceae</taxon>
        <taxon>Aristolochia</taxon>
    </lineage>
</organism>
<proteinExistence type="predicted"/>
<reference evidence="3 4" key="1">
    <citation type="submission" date="2021-07" db="EMBL/GenBank/DDBJ databases">
        <title>The Aristolochia fimbriata genome: insights into angiosperm evolution, floral development and chemical biosynthesis.</title>
        <authorList>
            <person name="Jiao Y."/>
        </authorList>
    </citation>
    <scope>NUCLEOTIDE SEQUENCE [LARGE SCALE GENOMIC DNA]</scope>
    <source>
        <strain evidence="3">IBCAS-2021</strain>
        <tissue evidence="3">Leaf</tissue>
    </source>
</reference>